<proteinExistence type="predicted"/>
<name>A0A366F1S9_9HYPH</name>
<evidence type="ECO:0000313" key="1">
    <source>
        <dbReference type="EMBL" id="RBP08608.1"/>
    </source>
</evidence>
<dbReference type="RefSeq" id="WP_147262831.1">
    <property type="nucleotide sequence ID" value="NZ_QNRK01000025.1"/>
</dbReference>
<gene>
    <name evidence="1" type="ORF">DFR50_12590</name>
</gene>
<dbReference type="Proteomes" id="UP000253529">
    <property type="component" value="Unassembled WGS sequence"/>
</dbReference>
<dbReference type="EMBL" id="QNRK01000025">
    <property type="protein sequence ID" value="RBP08608.1"/>
    <property type="molecule type" value="Genomic_DNA"/>
</dbReference>
<reference evidence="1 2" key="1">
    <citation type="submission" date="2018-06" db="EMBL/GenBank/DDBJ databases">
        <title>Genomic Encyclopedia of Type Strains, Phase IV (KMG-IV): sequencing the most valuable type-strain genomes for metagenomic binning, comparative biology and taxonomic classification.</title>
        <authorList>
            <person name="Goeker M."/>
        </authorList>
    </citation>
    <scope>NUCLEOTIDE SEQUENCE [LARGE SCALE GENOMIC DNA]</scope>
    <source>
        <strain evidence="1 2">DSM 24875</strain>
    </source>
</reference>
<accession>A0A366F1S9</accession>
<comment type="caution">
    <text evidence="1">The sequence shown here is derived from an EMBL/GenBank/DDBJ whole genome shotgun (WGS) entry which is preliminary data.</text>
</comment>
<organism evidence="1 2">
    <name type="scientific">Roseiarcus fermentans</name>
    <dbReference type="NCBI Taxonomy" id="1473586"/>
    <lineage>
        <taxon>Bacteria</taxon>
        <taxon>Pseudomonadati</taxon>
        <taxon>Pseudomonadota</taxon>
        <taxon>Alphaproteobacteria</taxon>
        <taxon>Hyphomicrobiales</taxon>
        <taxon>Roseiarcaceae</taxon>
        <taxon>Roseiarcus</taxon>
    </lineage>
</organism>
<keyword evidence="2" id="KW-1185">Reference proteome</keyword>
<dbReference type="AlphaFoldDB" id="A0A366F1S9"/>
<protein>
    <submittedName>
        <fullName evidence="1">Uncharacterized protein</fullName>
    </submittedName>
</protein>
<evidence type="ECO:0000313" key="2">
    <source>
        <dbReference type="Proteomes" id="UP000253529"/>
    </source>
</evidence>
<sequence length="85" mass="8936">MNKSATYSVHCAMDGYWVVDSDRALVGCSDLDAARLIAALMNGDLEALAAGANPAVDACLGAILDMFRPLRRAGRPMLDAPVPCL</sequence>